<feature type="region of interest" description="Disordered" evidence="1">
    <location>
        <begin position="1"/>
        <end position="48"/>
    </location>
</feature>
<name>B4R6Z0_DROSI</name>
<reference evidence="2 3" key="1">
    <citation type="journal article" date="2007" name="Nature">
        <title>Evolution of genes and genomes on the Drosophila phylogeny.</title>
        <authorList>
            <consortium name="Drosophila 12 Genomes Consortium"/>
            <person name="Clark A.G."/>
            <person name="Eisen M.B."/>
            <person name="Smith D.R."/>
            <person name="Bergman C.M."/>
            <person name="Oliver B."/>
            <person name="Markow T.A."/>
            <person name="Kaufman T.C."/>
            <person name="Kellis M."/>
            <person name="Gelbart W."/>
            <person name="Iyer V.N."/>
            <person name="Pollard D.A."/>
            <person name="Sackton T.B."/>
            <person name="Larracuente A.M."/>
            <person name="Singh N.D."/>
            <person name="Abad J.P."/>
            <person name="Abt D.N."/>
            <person name="Adryan B."/>
            <person name="Aguade M."/>
            <person name="Akashi H."/>
            <person name="Anderson W.W."/>
            <person name="Aquadro C.F."/>
            <person name="Ardell D.H."/>
            <person name="Arguello R."/>
            <person name="Artieri C.G."/>
            <person name="Barbash D.A."/>
            <person name="Barker D."/>
            <person name="Barsanti P."/>
            <person name="Batterham P."/>
            <person name="Batzoglou S."/>
            <person name="Begun D."/>
            <person name="Bhutkar A."/>
            <person name="Blanco E."/>
            <person name="Bosak S.A."/>
            <person name="Bradley R.K."/>
            <person name="Brand A.D."/>
            <person name="Brent M.R."/>
            <person name="Brooks A.N."/>
            <person name="Brown R.H."/>
            <person name="Butlin R.K."/>
            <person name="Caggese C."/>
            <person name="Calvi B.R."/>
            <person name="Bernardo de Carvalho A."/>
            <person name="Caspi A."/>
            <person name="Castrezana S."/>
            <person name="Celniker S.E."/>
            <person name="Chang J.L."/>
            <person name="Chapple C."/>
            <person name="Chatterji S."/>
            <person name="Chinwalla A."/>
            <person name="Civetta A."/>
            <person name="Clifton S.W."/>
            <person name="Comeron J.M."/>
            <person name="Costello J.C."/>
            <person name="Coyne J.A."/>
            <person name="Daub J."/>
            <person name="David R.G."/>
            <person name="Delcher A.L."/>
            <person name="Delehaunty K."/>
            <person name="Do C.B."/>
            <person name="Ebling H."/>
            <person name="Edwards K."/>
            <person name="Eickbush T."/>
            <person name="Evans J.D."/>
            <person name="Filipski A."/>
            <person name="Findeiss S."/>
            <person name="Freyhult E."/>
            <person name="Fulton L."/>
            <person name="Fulton R."/>
            <person name="Garcia A.C."/>
            <person name="Gardiner A."/>
            <person name="Garfield D.A."/>
            <person name="Garvin B.E."/>
            <person name="Gibson G."/>
            <person name="Gilbert D."/>
            <person name="Gnerre S."/>
            <person name="Godfrey J."/>
            <person name="Good R."/>
            <person name="Gotea V."/>
            <person name="Gravely B."/>
            <person name="Greenberg A.J."/>
            <person name="Griffiths-Jones S."/>
            <person name="Gross S."/>
            <person name="Guigo R."/>
            <person name="Gustafson E.A."/>
            <person name="Haerty W."/>
            <person name="Hahn M.W."/>
            <person name="Halligan D.L."/>
            <person name="Halpern A.L."/>
            <person name="Halter G.M."/>
            <person name="Han M.V."/>
            <person name="Heger A."/>
            <person name="Hillier L."/>
            <person name="Hinrichs A.S."/>
            <person name="Holmes I."/>
            <person name="Hoskins R.A."/>
            <person name="Hubisz M.J."/>
            <person name="Hultmark D."/>
            <person name="Huntley M.A."/>
            <person name="Jaffe D.B."/>
            <person name="Jagadeeshan S."/>
            <person name="Jeck W.R."/>
            <person name="Johnson J."/>
            <person name="Jones C.D."/>
            <person name="Jordan W.C."/>
            <person name="Karpen G.H."/>
            <person name="Kataoka E."/>
            <person name="Keightley P.D."/>
            <person name="Kheradpour P."/>
            <person name="Kirkness E.F."/>
            <person name="Koerich L.B."/>
            <person name="Kristiansen K."/>
            <person name="Kudrna D."/>
            <person name="Kulathinal R.J."/>
            <person name="Kumar S."/>
            <person name="Kwok R."/>
            <person name="Lander E."/>
            <person name="Langley C.H."/>
            <person name="Lapoint R."/>
            <person name="Lazzaro B.P."/>
            <person name="Lee S.J."/>
            <person name="Levesque L."/>
            <person name="Li R."/>
            <person name="Lin C.F."/>
            <person name="Lin M.F."/>
            <person name="Lindblad-Toh K."/>
            <person name="Llopart A."/>
            <person name="Long M."/>
            <person name="Low L."/>
            <person name="Lozovsky E."/>
            <person name="Lu J."/>
            <person name="Luo M."/>
            <person name="Machado C.A."/>
            <person name="Makalowski W."/>
            <person name="Marzo M."/>
            <person name="Matsuda M."/>
            <person name="Matzkin L."/>
            <person name="McAllister B."/>
            <person name="McBride C.S."/>
            <person name="McKernan B."/>
            <person name="McKernan K."/>
            <person name="Mendez-Lago M."/>
            <person name="Minx P."/>
            <person name="Mollenhauer M.U."/>
            <person name="Montooth K."/>
            <person name="Mount S.M."/>
            <person name="Mu X."/>
            <person name="Myers E."/>
            <person name="Negre B."/>
            <person name="Newfeld S."/>
            <person name="Nielsen R."/>
            <person name="Noor M.A."/>
            <person name="O'Grady P."/>
            <person name="Pachter L."/>
            <person name="Papaceit M."/>
            <person name="Parisi M.J."/>
            <person name="Parisi M."/>
            <person name="Parts L."/>
            <person name="Pedersen J.S."/>
            <person name="Pesole G."/>
            <person name="Phillippy A.M."/>
            <person name="Ponting C.P."/>
            <person name="Pop M."/>
            <person name="Porcelli D."/>
            <person name="Powell J.R."/>
            <person name="Prohaska S."/>
            <person name="Pruitt K."/>
            <person name="Puig M."/>
            <person name="Quesneville H."/>
            <person name="Ram K.R."/>
            <person name="Rand D."/>
            <person name="Rasmussen M.D."/>
            <person name="Reed L.K."/>
            <person name="Reenan R."/>
            <person name="Reily A."/>
            <person name="Remington K.A."/>
            <person name="Rieger T.T."/>
            <person name="Ritchie M.G."/>
            <person name="Robin C."/>
            <person name="Rogers Y.H."/>
            <person name="Rohde C."/>
            <person name="Rozas J."/>
            <person name="Rubenfield M.J."/>
            <person name="Ruiz A."/>
            <person name="Russo S."/>
            <person name="Salzberg S.L."/>
            <person name="Sanchez-Gracia A."/>
            <person name="Saranga D.J."/>
            <person name="Sato H."/>
            <person name="Schaeffer S.W."/>
            <person name="Schatz M.C."/>
            <person name="Schlenke T."/>
            <person name="Schwartz R."/>
            <person name="Segarra C."/>
            <person name="Singh R.S."/>
            <person name="Sirot L."/>
            <person name="Sirota M."/>
            <person name="Sisneros N.B."/>
            <person name="Smith C.D."/>
            <person name="Smith T.F."/>
            <person name="Spieth J."/>
            <person name="Stage D.E."/>
            <person name="Stark A."/>
            <person name="Stephan W."/>
            <person name="Strausberg R.L."/>
            <person name="Strempel S."/>
            <person name="Sturgill D."/>
            <person name="Sutton G."/>
            <person name="Sutton G.G."/>
            <person name="Tao W."/>
            <person name="Teichmann S."/>
            <person name="Tobari Y.N."/>
            <person name="Tomimura Y."/>
            <person name="Tsolas J.M."/>
            <person name="Valente V.L."/>
            <person name="Venter E."/>
            <person name="Venter J.C."/>
            <person name="Vicario S."/>
            <person name="Vieira F.G."/>
            <person name="Vilella A.J."/>
            <person name="Villasante A."/>
            <person name="Walenz B."/>
            <person name="Wang J."/>
            <person name="Wasserman M."/>
            <person name="Watts T."/>
            <person name="Wilson D."/>
            <person name="Wilson R.K."/>
            <person name="Wing R.A."/>
            <person name="Wolfner M.F."/>
            <person name="Wong A."/>
            <person name="Wong G.K."/>
            <person name="Wu C.I."/>
            <person name="Wu G."/>
            <person name="Yamamoto D."/>
            <person name="Yang H.P."/>
            <person name="Yang S.P."/>
            <person name="Yorke J.A."/>
            <person name="Yoshida K."/>
            <person name="Zdobnov E."/>
            <person name="Zhang P."/>
            <person name="Zhang Y."/>
            <person name="Zimin A.V."/>
            <person name="Baldwin J."/>
            <person name="Abdouelleil A."/>
            <person name="Abdulkadir J."/>
            <person name="Abebe A."/>
            <person name="Abera B."/>
            <person name="Abreu J."/>
            <person name="Acer S.C."/>
            <person name="Aftuck L."/>
            <person name="Alexander A."/>
            <person name="An P."/>
            <person name="Anderson E."/>
            <person name="Anderson S."/>
            <person name="Arachi H."/>
            <person name="Azer M."/>
            <person name="Bachantsang P."/>
            <person name="Barry A."/>
            <person name="Bayul T."/>
            <person name="Berlin A."/>
            <person name="Bessette D."/>
            <person name="Bloom T."/>
            <person name="Blye J."/>
            <person name="Boguslavskiy L."/>
            <person name="Bonnet C."/>
            <person name="Boukhgalter B."/>
            <person name="Bourzgui I."/>
            <person name="Brown A."/>
            <person name="Cahill P."/>
            <person name="Channer S."/>
            <person name="Cheshatsang Y."/>
            <person name="Chuda L."/>
            <person name="Citroen M."/>
            <person name="Collymore A."/>
            <person name="Cooke P."/>
            <person name="Costello M."/>
            <person name="D'Aco K."/>
            <person name="Daza R."/>
            <person name="De Haan G."/>
            <person name="DeGray S."/>
            <person name="DeMaso C."/>
            <person name="Dhargay N."/>
            <person name="Dooley K."/>
            <person name="Dooley E."/>
            <person name="Doricent M."/>
            <person name="Dorje P."/>
            <person name="Dorjee K."/>
            <person name="Dupes A."/>
            <person name="Elong R."/>
            <person name="Falk J."/>
            <person name="Farina A."/>
            <person name="Faro S."/>
            <person name="Ferguson D."/>
            <person name="Fisher S."/>
            <person name="Foley C.D."/>
            <person name="Franke A."/>
            <person name="Friedrich D."/>
            <person name="Gadbois L."/>
            <person name="Gearin G."/>
            <person name="Gearin C.R."/>
            <person name="Giannoukos G."/>
            <person name="Goode T."/>
            <person name="Graham J."/>
            <person name="Grandbois E."/>
            <person name="Grewal S."/>
            <person name="Gyaltsen K."/>
            <person name="Hafez N."/>
            <person name="Hagos B."/>
            <person name="Hall J."/>
            <person name="Henson C."/>
            <person name="Hollinger A."/>
            <person name="Honan T."/>
            <person name="Huard M.D."/>
            <person name="Hughes L."/>
            <person name="Hurhula B."/>
            <person name="Husby M.E."/>
            <person name="Kamat A."/>
            <person name="Kanga B."/>
            <person name="Kashin S."/>
            <person name="Khazanovich D."/>
            <person name="Kisner P."/>
            <person name="Lance K."/>
            <person name="Lara M."/>
            <person name="Lee W."/>
            <person name="Lennon N."/>
            <person name="Letendre F."/>
            <person name="LeVine R."/>
            <person name="Lipovsky A."/>
            <person name="Liu X."/>
            <person name="Liu J."/>
            <person name="Liu S."/>
            <person name="Lokyitsang T."/>
            <person name="Lokyitsang Y."/>
            <person name="Lubonja R."/>
            <person name="Lui A."/>
            <person name="MacDonald P."/>
            <person name="Magnisalis V."/>
            <person name="Maru K."/>
            <person name="Matthews C."/>
            <person name="McCusker W."/>
            <person name="McDonough S."/>
            <person name="Mehta T."/>
            <person name="Meldrim J."/>
            <person name="Meneus L."/>
            <person name="Mihai O."/>
            <person name="Mihalev A."/>
            <person name="Mihova T."/>
            <person name="Mittelman R."/>
            <person name="Mlenga V."/>
            <person name="Montmayeur A."/>
            <person name="Mulrain L."/>
            <person name="Navidi A."/>
            <person name="Naylor J."/>
            <person name="Negash T."/>
            <person name="Nguyen T."/>
            <person name="Nguyen N."/>
            <person name="Nicol R."/>
            <person name="Norbu C."/>
            <person name="Norbu N."/>
            <person name="Novod N."/>
            <person name="O'Neill B."/>
            <person name="Osman S."/>
            <person name="Markiewicz E."/>
            <person name="Oyono O.L."/>
            <person name="Patti C."/>
            <person name="Phunkhang P."/>
            <person name="Pierre F."/>
            <person name="Priest M."/>
            <person name="Raghuraman S."/>
            <person name="Rege F."/>
            <person name="Reyes R."/>
            <person name="Rise C."/>
            <person name="Rogov P."/>
            <person name="Ross K."/>
            <person name="Ryan E."/>
            <person name="Settipalli S."/>
            <person name="Shea T."/>
            <person name="Sherpa N."/>
            <person name="Shi L."/>
            <person name="Shih D."/>
            <person name="Sparrow T."/>
            <person name="Spaulding J."/>
            <person name="Stalker J."/>
            <person name="Stange-Thomann N."/>
            <person name="Stavropoulos S."/>
            <person name="Stone C."/>
            <person name="Strader C."/>
            <person name="Tesfaye S."/>
            <person name="Thomson T."/>
            <person name="Thoulutsang Y."/>
            <person name="Thoulutsang D."/>
            <person name="Topham K."/>
            <person name="Topping I."/>
            <person name="Tsamla T."/>
            <person name="Vassiliev H."/>
            <person name="Vo A."/>
            <person name="Wangchuk T."/>
            <person name="Wangdi T."/>
            <person name="Weiand M."/>
            <person name="Wilkinson J."/>
            <person name="Wilson A."/>
            <person name="Yadav S."/>
            <person name="Young G."/>
            <person name="Yu Q."/>
            <person name="Zembek L."/>
            <person name="Zhong D."/>
            <person name="Zimmer A."/>
            <person name="Zwirko Z."/>
            <person name="Jaffe D.B."/>
            <person name="Alvarez P."/>
            <person name="Brockman W."/>
            <person name="Butler J."/>
            <person name="Chin C."/>
            <person name="Gnerre S."/>
            <person name="Grabherr M."/>
            <person name="Kleber M."/>
            <person name="Mauceli E."/>
            <person name="MacCallum I."/>
        </authorList>
    </citation>
    <scope>NUCLEOTIDE SEQUENCE [LARGE SCALE GENOMIC DNA]</scope>
    <source>
        <strain evidence="3">white501</strain>
    </source>
</reference>
<dbReference type="Proteomes" id="UP000000304">
    <property type="component" value="Chromosome X"/>
</dbReference>
<dbReference type="Bgee" id="FBgn0270026">
    <property type="expression patterns" value="Expressed in female reproductive system and 2 other cell types or tissues"/>
</dbReference>
<dbReference type="OMA" id="FRPRASM"/>
<feature type="compositionally biased region" description="Low complexity" evidence="1">
    <location>
        <begin position="1"/>
        <end position="19"/>
    </location>
</feature>
<keyword evidence="3" id="KW-1185">Reference proteome</keyword>
<sequence length="188" mass="21254">MPQPKQKQQQQPQPQQQKPLQKHSSTSSTIIAKPEKERERTQTIGETDMDQSVLNGLAVGADGTAGYHGHKRELGHRQFPLYQLPRGGPVLLVSHYKYKPAFRPNAKEPSTEAFDPVRITMKNAYNKLMGLLHHFNVVNSIVVGSQCRRNPFHLVVPMDMPYEDIETDMLEGIQGWSDIDVSDEPTEV</sequence>
<protein>
    <submittedName>
        <fullName evidence="2">GD15640</fullName>
    </submittedName>
</protein>
<accession>B4R6Z0</accession>
<evidence type="ECO:0000256" key="1">
    <source>
        <dbReference type="SAM" id="MobiDB-lite"/>
    </source>
</evidence>
<evidence type="ECO:0000313" key="2">
    <source>
        <dbReference type="EMBL" id="EDX18286.1"/>
    </source>
</evidence>
<dbReference type="EMBL" id="CM000366">
    <property type="protein sequence ID" value="EDX18286.1"/>
    <property type="molecule type" value="Genomic_DNA"/>
</dbReference>
<evidence type="ECO:0000313" key="3">
    <source>
        <dbReference type="Proteomes" id="UP000000304"/>
    </source>
</evidence>
<dbReference type="HOGENOM" id="CLU_1442517_0_0_1"/>
<dbReference type="OrthoDB" id="7837451at2759"/>
<organism evidence="2 3">
    <name type="scientific">Drosophila simulans</name>
    <name type="common">Fruit fly</name>
    <dbReference type="NCBI Taxonomy" id="7240"/>
    <lineage>
        <taxon>Eukaryota</taxon>
        <taxon>Metazoa</taxon>
        <taxon>Ecdysozoa</taxon>
        <taxon>Arthropoda</taxon>
        <taxon>Hexapoda</taxon>
        <taxon>Insecta</taxon>
        <taxon>Pterygota</taxon>
        <taxon>Neoptera</taxon>
        <taxon>Endopterygota</taxon>
        <taxon>Diptera</taxon>
        <taxon>Brachycera</taxon>
        <taxon>Muscomorpha</taxon>
        <taxon>Ephydroidea</taxon>
        <taxon>Drosophilidae</taxon>
        <taxon>Drosophila</taxon>
        <taxon>Sophophora</taxon>
    </lineage>
</organism>
<proteinExistence type="predicted"/>
<gene>
    <name evidence="2" type="primary">Dsim\GD15640</name>
    <name evidence="2" type="ORF">Dsim_GD15640</name>
</gene>
<dbReference type="AlphaFoldDB" id="B4R6Z0"/>